<dbReference type="Proteomes" id="UP001186041">
    <property type="component" value="Unassembled WGS sequence"/>
</dbReference>
<reference evidence="1" key="1">
    <citation type="submission" date="2023-10" db="EMBL/GenBank/DDBJ databases">
        <title>Mycolicibacterium fortuitum clinical isolates causing pulmonary infections in humans.</title>
        <authorList>
            <person name="Mejia-Ponce P.M."/>
            <person name="Zenteno-Cuevas R."/>
            <person name="Licona-Cassani C."/>
        </authorList>
    </citation>
    <scope>NUCLEOTIDE SEQUENCE</scope>
    <source>
        <strain evidence="1">M8</strain>
    </source>
</reference>
<comment type="caution">
    <text evidence="1">The sequence shown here is derived from an EMBL/GenBank/DDBJ whole genome shotgun (WGS) entry which is preliminary data.</text>
</comment>
<dbReference type="EMBL" id="JAWLVV010000001">
    <property type="protein sequence ID" value="MDV7288731.1"/>
    <property type="molecule type" value="Genomic_DNA"/>
</dbReference>
<dbReference type="AlphaFoldDB" id="A0AAE5A9U7"/>
<accession>A0AAE5A9U7</accession>
<protein>
    <submittedName>
        <fullName evidence="1">Uncharacterized protein</fullName>
    </submittedName>
</protein>
<evidence type="ECO:0000313" key="2">
    <source>
        <dbReference type="Proteomes" id="UP001186041"/>
    </source>
</evidence>
<organism evidence="1 2">
    <name type="scientific">Mycolicibacterium fortuitum</name>
    <name type="common">Mycobacterium fortuitum</name>
    <dbReference type="NCBI Taxonomy" id="1766"/>
    <lineage>
        <taxon>Bacteria</taxon>
        <taxon>Bacillati</taxon>
        <taxon>Actinomycetota</taxon>
        <taxon>Actinomycetes</taxon>
        <taxon>Mycobacteriales</taxon>
        <taxon>Mycobacteriaceae</taxon>
        <taxon>Mycolicibacterium</taxon>
    </lineage>
</organism>
<proteinExistence type="predicted"/>
<gene>
    <name evidence="1" type="ORF">R4485_00965</name>
</gene>
<sequence length="151" mass="17010">MSAPPFAYYGGKTRLAEKIAGAVRERGERLMADDDYYSDAALAKQAEVDRKKAAGEPITTDDLLGILEPRDPRTHRYGLCPQQVEGVAERDGRRFYFRERGNHWRLHLIDDNGIDWANPIAEADGSPGCDEIDQIITDHLGPWTRVKGEAW</sequence>
<dbReference type="RefSeq" id="WP_317721450.1">
    <property type="nucleotide sequence ID" value="NZ_JAWLVK010000001.1"/>
</dbReference>
<evidence type="ECO:0000313" key="1">
    <source>
        <dbReference type="EMBL" id="MDV7288731.1"/>
    </source>
</evidence>
<name>A0AAE5A9U7_MYCFO</name>